<dbReference type="CDD" id="cd00063">
    <property type="entry name" value="FN3"/>
    <property type="match status" value="2"/>
</dbReference>
<dbReference type="PROSITE" id="PS50853">
    <property type="entry name" value="FN3"/>
    <property type="match status" value="1"/>
</dbReference>
<proteinExistence type="predicted"/>
<evidence type="ECO:0000256" key="1">
    <source>
        <dbReference type="ARBA" id="ARBA00023295"/>
    </source>
</evidence>
<evidence type="ECO:0000313" key="5">
    <source>
        <dbReference type="EMBL" id="QEO10657.1"/>
    </source>
</evidence>
<dbReference type="KEGG" id="lyk:FLP23_11960"/>
<dbReference type="Pfam" id="PF17963">
    <property type="entry name" value="Big_9"/>
    <property type="match status" value="5"/>
</dbReference>
<evidence type="ECO:0000259" key="4">
    <source>
        <dbReference type="PROSITE" id="PS50853"/>
    </source>
</evidence>
<dbReference type="SMART" id="SM00060">
    <property type="entry name" value="FN3"/>
    <property type="match status" value="3"/>
</dbReference>
<dbReference type="Gene3D" id="2.60.40.10">
    <property type="entry name" value="Immunoglobulins"/>
    <property type="match status" value="2"/>
</dbReference>
<dbReference type="EMBL" id="CP043504">
    <property type="protein sequence ID" value="QEO10657.1"/>
    <property type="molecule type" value="Genomic_DNA"/>
</dbReference>
<evidence type="ECO:0000256" key="3">
    <source>
        <dbReference type="SAM" id="MobiDB-lite"/>
    </source>
</evidence>
<evidence type="ECO:0000256" key="2">
    <source>
        <dbReference type="ARBA" id="ARBA00023326"/>
    </source>
</evidence>
<feature type="compositionally biased region" description="Polar residues" evidence="3">
    <location>
        <begin position="410"/>
        <end position="419"/>
    </location>
</feature>
<dbReference type="GO" id="GO:0000272">
    <property type="term" value="P:polysaccharide catabolic process"/>
    <property type="evidence" value="ECO:0007669"/>
    <property type="project" value="UniProtKB-KW"/>
</dbReference>
<dbReference type="Gene3D" id="2.60.40.2810">
    <property type="match status" value="1"/>
</dbReference>
<dbReference type="InterPro" id="IPR003961">
    <property type="entry name" value="FN3_dom"/>
</dbReference>
<keyword evidence="1" id="KW-0378">Hydrolase</keyword>
<keyword evidence="2" id="KW-0624">Polysaccharide degradation</keyword>
<gene>
    <name evidence="5" type="ORF">FLP23_11960</name>
</gene>
<keyword evidence="1" id="KW-0326">Glycosidase</keyword>
<dbReference type="OrthoDB" id="5241356at2"/>
<name>A0A5C1YCQ2_9MICO</name>
<dbReference type="SUPFAM" id="SSF49265">
    <property type="entry name" value="Fibronectin type III"/>
    <property type="match status" value="1"/>
</dbReference>
<dbReference type="Pfam" id="PF00041">
    <property type="entry name" value="fn3"/>
    <property type="match status" value="1"/>
</dbReference>
<dbReference type="InterPro" id="IPR036116">
    <property type="entry name" value="FN3_sf"/>
</dbReference>
<feature type="region of interest" description="Disordered" evidence="3">
    <location>
        <begin position="410"/>
        <end position="429"/>
    </location>
</feature>
<dbReference type="Gene3D" id="2.60.40.3440">
    <property type="match status" value="1"/>
</dbReference>
<dbReference type="InterPro" id="IPR013783">
    <property type="entry name" value="Ig-like_fold"/>
</dbReference>
<dbReference type="Proteomes" id="UP000322159">
    <property type="component" value="Chromosome"/>
</dbReference>
<keyword evidence="6" id="KW-1185">Reference proteome</keyword>
<dbReference type="NCBIfam" id="NF012211">
    <property type="entry name" value="tand_rpt_95"/>
    <property type="match status" value="2"/>
</dbReference>
<organism evidence="5 6">
    <name type="scientific">Protaetiibacter larvae</name>
    <dbReference type="NCBI Taxonomy" id="2592654"/>
    <lineage>
        <taxon>Bacteria</taxon>
        <taxon>Bacillati</taxon>
        <taxon>Actinomycetota</taxon>
        <taxon>Actinomycetes</taxon>
        <taxon>Micrococcales</taxon>
        <taxon>Microbacteriaceae</taxon>
        <taxon>Protaetiibacter</taxon>
    </lineage>
</organism>
<keyword evidence="2" id="KW-0119">Carbohydrate metabolism</keyword>
<protein>
    <submittedName>
        <fullName evidence="5">Tandem-95 repeat protein</fullName>
    </submittedName>
</protein>
<dbReference type="GO" id="GO:0016798">
    <property type="term" value="F:hydrolase activity, acting on glycosyl bonds"/>
    <property type="evidence" value="ECO:0007669"/>
    <property type="project" value="UniProtKB-KW"/>
</dbReference>
<reference evidence="5 6" key="1">
    <citation type="submission" date="2019-09" db="EMBL/GenBank/DDBJ databases">
        <title>Genome sequencing of strain KACC 19322.</title>
        <authorList>
            <person name="Heo J."/>
            <person name="Kim S.-J."/>
            <person name="Kim J.-S."/>
            <person name="Hong S.-B."/>
            <person name="Kwon S.-W."/>
        </authorList>
    </citation>
    <scope>NUCLEOTIDE SEQUENCE [LARGE SCALE GENOMIC DNA]</scope>
    <source>
        <strain evidence="5 6">KACC 19322</strain>
    </source>
</reference>
<accession>A0A5C1YCQ2</accession>
<sequence>MLACSGLTPGAGRNEGERERMGVLARGWWRARRKTVATVATISLVAGGTLTVAALHPGFPVTDVELTSRDVWVTNGELLRGGRLNKQIDELNGSVMASSPDFDVLQDGDSTFLVDPDNDRLESVDAASTTVTSSVDLPPDAEVSYGGEVIAVVSRGQLWALSAVGDLQLNFVSTPPLLELGEGGHAVVTPSGAIVAVSPHDKTLYRIPTLADVPIESAFPGIGEFQLAAIGERVVALDESTNSLVDQDGTVRELGDDRALRLQQSGPVSGFAVLATGSGLLRVDLGSGAVEAIDAETGASTSDPEDVAAPVNVAGCAHGAWAHAQRYLIACEGSAPQGQDIDQPTAGSRLEFRVNRSVIVLNDLSNGNVWLPAENMRLVDNWDDVIPPEQEENEEEGDDQSALQSFEDTLAQRTDQNRPPTAVDDDFGIRPGRTTILSVLDNDSDPDGDVLVISDHGAVTESTGRLDLIDGGRALQFTPDPSYSGGVGFDYTIDDGRGGTTTARVSLRVVPDGVNALPVELRTSATSVEANQTVAYNVLANWRDPDGDDLYLSGAAPTSGDLVRFTPDGVVTFTHQTSELGEKEVQFQVTDGSGDAVTGTLIVDVQPAGALKPVGTPDFASAFTGEQVTIKPLENDLSPGGAALAIASIDDPGDGATISLDSEQNVVQFSAGTAGVYYVEYSVTAGGVPSTGIIRIDVKDPPVDDVLPPVAVKDTAYLRADEPTTVSVLSNDVSPSGRILAVQSISVPADVQAKGVVVELLEATLIRVTSPQALTSQIGFTYTISDGSATASAGVTIVPVPPLTKHQPPIARDDLVTVRAGDIVTVKVLANDEHPDDARMFLADELVTEPTAGIAFVNDDTVRFQAPDEPGQYQAAYRVLDAYGESAAATVVFTVTRVEEESNREPKPVPVIARVLAGGTIRVDLPLQRIDPDGDSVQLLRTPTGPSMGSLDELGTDYLVYTAFPGVAGTDTFSYQVFDAFGATGTAEIRIAVIQPPDAAQNPSAVPDSISVRPGKIAQVDLTANDSDPQGSRIHVDKKLVEVPEGIEAEVVDERYLVVTAPKEEGTFAIRYRLVNELGGSTNSYAMVQVTPEAPLMPPSAKDLALTLKQIAGKKTVTVDIFDGSAFNPAGRNSDLVVSLEGPNASSGEVDADRIGKITVTPGEKRQAIAYRVTNETDGLSATAFILVPAAVDDSFDDPPLIDPALPIQYVPMNESREWKLSDILKVPSGRDAWIPDASSVTALQSDGSKNFVDKETIRYQGPQNYRGPASITFTVTDGASADDPKGNYATLTLPIVVGDPEFRDTPPTFTTPQLQVEVGETATIDLRAATGHPNPEILQQVTYSELAGTGPKLTGSLDGSQLTVSTPRNTPKGTAFDLAVTLRWDKFTVPGTVHVIVVGSTRPPALAVDDAYETQRGDGVVITSPLVNDFNPYAATGEALTIVNAKVQNDGEPAGVSFTADQIRVTPNPALKSGTINIVYTIHDATEDPDRAVNGLITVVVSDVPDQTQKPTVPGQGDEGAVTIGFQAPASNGKPITSYEVRSTPAVAVPADCVPPACEITGLTNGTSYQFSVRAVNEHGPGEWSAWSNGVIPYGTPATPAPSITTVDPWAPNAVIRASWAGVAANGGSVEYEWRIDGGGWTRTPALNTGDVTVQAGGHSIEVRAVNSGGKTSAVAAASISITAQAVPPTPGGLGVSGSGNTAPATLTWSWGAVTANPGGGAGLRYEVSTNSGGSWINVNSNTSYSRSGLGAGSYTLQVRAVNKAGASAPTGNVSGTVAAPAPTSWTVTTTSGTCPERTTSFGNYDGTNCANGFIPRSTSLVVSCYSERNATSYQLWYTIVSGSPKALYNGGGWQVAAGTTDMPSRPSGMPRC</sequence>
<evidence type="ECO:0000313" key="6">
    <source>
        <dbReference type="Proteomes" id="UP000322159"/>
    </source>
</evidence>
<feature type="domain" description="Fibronectin type-III" evidence="4">
    <location>
        <begin position="1508"/>
        <end position="1596"/>
    </location>
</feature>